<dbReference type="SUPFAM" id="SSF53041">
    <property type="entry name" value="Resolvase-like"/>
    <property type="match status" value="1"/>
</dbReference>
<dbReference type="RefSeq" id="WP_346013917.1">
    <property type="nucleotide sequence ID" value="NZ_JAQYXP010000010.1"/>
</dbReference>
<keyword evidence="1" id="KW-0238">DNA-binding</keyword>
<evidence type="ECO:0000259" key="3">
    <source>
        <dbReference type="PROSITE" id="PS51736"/>
    </source>
</evidence>
<evidence type="ECO:0000313" key="5">
    <source>
        <dbReference type="Proteomes" id="UP001407347"/>
    </source>
</evidence>
<dbReference type="CDD" id="cd00338">
    <property type="entry name" value="Ser_Recombinase"/>
    <property type="match status" value="1"/>
</dbReference>
<dbReference type="PANTHER" id="PTHR30461">
    <property type="entry name" value="DNA-INVERTASE FROM LAMBDOID PROPHAGE"/>
    <property type="match status" value="1"/>
</dbReference>
<feature type="domain" description="Resolvase/invertase-type recombinase catalytic" evidence="3">
    <location>
        <begin position="5"/>
        <end position="141"/>
    </location>
</feature>
<accession>A0ABV0A7Y9</accession>
<evidence type="ECO:0000313" key="4">
    <source>
        <dbReference type="EMBL" id="MEN3238970.1"/>
    </source>
</evidence>
<dbReference type="InterPro" id="IPR036162">
    <property type="entry name" value="Resolvase-like_N_sf"/>
</dbReference>
<dbReference type="EMBL" id="JAQYXP010000010">
    <property type="protein sequence ID" value="MEN3238970.1"/>
    <property type="molecule type" value="Genomic_DNA"/>
</dbReference>
<dbReference type="SMART" id="SM00857">
    <property type="entry name" value="Resolvase"/>
    <property type="match status" value="1"/>
</dbReference>
<evidence type="ECO:0000256" key="1">
    <source>
        <dbReference type="ARBA" id="ARBA00023125"/>
    </source>
</evidence>
<keyword evidence="5" id="KW-1185">Reference proteome</keyword>
<sequence>MAQGRFVAYFRVSTARQGQSGLGLEAQQAAVRSYLNGGSWQLVAEVVEVESGKRADRPKLAEALRLCRLHRATLIIAKLDRLARNVAFVSSLMESGVEFTAVDFPQANRLTVHILAAVAEHEAKMISDRTKAALAAAKARGTKLGRSPGEGNIMTDEYRAKAAAVLKARAESRAADLAPIIGELRASGATSLRALAAGLNRAGIAPPRGTTWSPMAVSRTLARIEAA</sequence>
<dbReference type="PANTHER" id="PTHR30461:SF2">
    <property type="entry name" value="SERINE RECOMBINASE PINE-RELATED"/>
    <property type="match status" value="1"/>
</dbReference>
<dbReference type="InterPro" id="IPR006119">
    <property type="entry name" value="Resolv_N"/>
</dbReference>
<organism evidence="4 5">
    <name type="scientific">Methylobacterium ajmalii</name>
    <dbReference type="NCBI Taxonomy" id="2738439"/>
    <lineage>
        <taxon>Bacteria</taxon>
        <taxon>Pseudomonadati</taxon>
        <taxon>Pseudomonadota</taxon>
        <taxon>Alphaproteobacteria</taxon>
        <taxon>Hyphomicrobiales</taxon>
        <taxon>Methylobacteriaceae</taxon>
        <taxon>Methylobacterium</taxon>
    </lineage>
</organism>
<dbReference type="Pfam" id="PF00239">
    <property type="entry name" value="Resolvase"/>
    <property type="match status" value="1"/>
</dbReference>
<comment type="caution">
    <text evidence="4">The sequence shown here is derived from an EMBL/GenBank/DDBJ whole genome shotgun (WGS) entry which is preliminary data.</text>
</comment>
<dbReference type="Gene3D" id="3.40.50.1390">
    <property type="entry name" value="Resolvase, N-terminal catalytic domain"/>
    <property type="match status" value="1"/>
</dbReference>
<gene>
    <name evidence="4" type="ORF">PUR29_36655</name>
</gene>
<name>A0ABV0A7Y9_9HYPH</name>
<keyword evidence="2" id="KW-0233">DNA recombination</keyword>
<dbReference type="PROSITE" id="PS51736">
    <property type="entry name" value="RECOMBINASES_3"/>
    <property type="match status" value="1"/>
</dbReference>
<dbReference type="InterPro" id="IPR050639">
    <property type="entry name" value="SSR_resolvase"/>
</dbReference>
<reference evidence="4 5" key="1">
    <citation type="journal article" date="2023" name="PLoS ONE">
        <title>Complete genome assembly of Hawai'i environmental nontuberculous mycobacteria reveals unexpected co-isolation with methylobacteria.</title>
        <authorList>
            <person name="Hendrix J."/>
            <person name="Epperson L.E."/>
            <person name="Tong E.I."/>
            <person name="Chan Y.L."/>
            <person name="Hasan N.A."/>
            <person name="Dawrs S.N."/>
            <person name="Norton G.J."/>
            <person name="Virdi R."/>
            <person name="Crooks J.L."/>
            <person name="Chan E.D."/>
            <person name="Honda J.R."/>
            <person name="Strong M."/>
        </authorList>
    </citation>
    <scope>NUCLEOTIDE SEQUENCE [LARGE SCALE GENOMIC DNA]</scope>
    <source>
        <strain evidence="4 5">NJH_HI04-1</strain>
    </source>
</reference>
<proteinExistence type="predicted"/>
<evidence type="ECO:0000256" key="2">
    <source>
        <dbReference type="ARBA" id="ARBA00023172"/>
    </source>
</evidence>
<dbReference type="Proteomes" id="UP001407347">
    <property type="component" value="Unassembled WGS sequence"/>
</dbReference>
<protein>
    <submittedName>
        <fullName evidence="4">Recombinase family protein</fullName>
    </submittedName>
</protein>